<organism evidence="2 3">
    <name type="scientific">Thanatephorus cucumeris (strain AG1-IA)</name>
    <name type="common">Rice sheath blight fungus</name>
    <name type="synonym">Rhizoctonia solani</name>
    <dbReference type="NCBI Taxonomy" id="983506"/>
    <lineage>
        <taxon>Eukaryota</taxon>
        <taxon>Fungi</taxon>
        <taxon>Dikarya</taxon>
        <taxon>Basidiomycota</taxon>
        <taxon>Agaricomycotina</taxon>
        <taxon>Agaricomycetes</taxon>
        <taxon>Cantharellales</taxon>
        <taxon>Ceratobasidiaceae</taxon>
        <taxon>Rhizoctonia</taxon>
        <taxon>Rhizoctonia solani AG-1</taxon>
    </lineage>
</organism>
<dbReference type="AlphaFoldDB" id="L8WDM4"/>
<evidence type="ECO:0000313" key="2">
    <source>
        <dbReference type="EMBL" id="ELU36065.1"/>
    </source>
</evidence>
<name>L8WDM4_THACA</name>
<gene>
    <name evidence="2" type="ORF">AG1IA_09906</name>
</gene>
<feature type="region of interest" description="Disordered" evidence="1">
    <location>
        <begin position="1"/>
        <end position="81"/>
    </location>
</feature>
<feature type="compositionally biased region" description="Low complexity" evidence="1">
    <location>
        <begin position="58"/>
        <end position="71"/>
    </location>
</feature>
<dbReference type="EMBL" id="AFRT01004416">
    <property type="protein sequence ID" value="ELU36065.1"/>
    <property type="molecule type" value="Genomic_DNA"/>
</dbReference>
<evidence type="ECO:0000256" key="1">
    <source>
        <dbReference type="SAM" id="MobiDB-lite"/>
    </source>
</evidence>
<protein>
    <submittedName>
        <fullName evidence="2">Uncharacterized protein</fullName>
    </submittedName>
</protein>
<dbReference type="HOGENOM" id="CLU_2575500_0_0_1"/>
<comment type="caution">
    <text evidence="2">The sequence shown here is derived from an EMBL/GenBank/DDBJ whole genome shotgun (WGS) entry which is preliminary data.</text>
</comment>
<proteinExistence type="predicted"/>
<sequence length="81" mass="8721">MDQEAEPALTPVAVGVEDGPTAGSDTPAPRWYPSLNSSHALGAVASRRSNNRSRWRSRSPASAAVSFPSSRLSLNQDRDHY</sequence>
<evidence type="ECO:0000313" key="3">
    <source>
        <dbReference type="Proteomes" id="UP000011668"/>
    </source>
</evidence>
<accession>L8WDM4</accession>
<dbReference type="Proteomes" id="UP000011668">
    <property type="component" value="Unassembled WGS sequence"/>
</dbReference>
<keyword evidence="3" id="KW-1185">Reference proteome</keyword>
<reference evidence="2 3" key="1">
    <citation type="journal article" date="2013" name="Nat. Commun.">
        <title>The evolution and pathogenic mechanisms of the rice sheath blight pathogen.</title>
        <authorList>
            <person name="Zheng A."/>
            <person name="Lin R."/>
            <person name="Xu L."/>
            <person name="Qin P."/>
            <person name="Tang C."/>
            <person name="Ai P."/>
            <person name="Zhang D."/>
            <person name="Liu Y."/>
            <person name="Sun Z."/>
            <person name="Feng H."/>
            <person name="Wang Y."/>
            <person name="Chen Y."/>
            <person name="Liang X."/>
            <person name="Fu R."/>
            <person name="Li Q."/>
            <person name="Zhang J."/>
            <person name="Yu X."/>
            <person name="Xie Z."/>
            <person name="Ding L."/>
            <person name="Guan P."/>
            <person name="Tang J."/>
            <person name="Liang Y."/>
            <person name="Wang S."/>
            <person name="Deng Q."/>
            <person name="Li S."/>
            <person name="Zhu J."/>
            <person name="Wang L."/>
            <person name="Liu H."/>
            <person name="Li P."/>
        </authorList>
    </citation>
    <scope>NUCLEOTIDE SEQUENCE [LARGE SCALE GENOMIC DNA]</scope>
    <source>
        <strain evidence="3">AG-1 IA</strain>
    </source>
</reference>